<proteinExistence type="predicted"/>
<sequence>MNPLPSGQRWLSGPMPRFGLAQYVQRWADPSTVRALGLHGEVHFPLAVAHGQLASLPRVALTAHFHCVTTWSVPDLCWEGWRVQDLWAAFFREAARPSASHVRISGADGYATCLPLEEFLHPSALLADRLAGQPLSQAHGAPLRLVVPRLYGYKNVKHVQTLELLAGPAPVSGMGRLLAHPRGRADLEERSGVGFQPFWRRLYASQLSTFLRQAERFQSPPDPLQGEPHA</sequence>
<dbReference type="InterPro" id="IPR000572">
    <property type="entry name" value="OxRdtase_Mopterin-bd_dom"/>
</dbReference>
<name>A0A2T3W892_9DEIO</name>
<comment type="caution">
    <text evidence="2">The sequence shown here is derived from an EMBL/GenBank/DDBJ whole genome shotgun (WGS) entry which is preliminary data.</text>
</comment>
<dbReference type="OrthoDB" id="9795587at2"/>
<evidence type="ECO:0000313" key="3">
    <source>
        <dbReference type="Proteomes" id="UP000240317"/>
    </source>
</evidence>
<dbReference type="InterPro" id="IPR036374">
    <property type="entry name" value="OxRdtase_Mopterin-bd_sf"/>
</dbReference>
<evidence type="ECO:0000259" key="1">
    <source>
        <dbReference type="Pfam" id="PF00174"/>
    </source>
</evidence>
<dbReference type="AlphaFoldDB" id="A0A2T3W892"/>
<dbReference type="Pfam" id="PF00174">
    <property type="entry name" value="Oxidored_molyb"/>
    <property type="match status" value="1"/>
</dbReference>
<evidence type="ECO:0000313" key="2">
    <source>
        <dbReference type="EMBL" id="PTA68118.1"/>
    </source>
</evidence>
<dbReference type="RefSeq" id="WP_107137712.1">
    <property type="nucleotide sequence ID" value="NZ_PYSV01000007.1"/>
</dbReference>
<dbReference type="SUPFAM" id="SSF56524">
    <property type="entry name" value="Oxidoreductase molybdopterin-binding domain"/>
    <property type="match status" value="1"/>
</dbReference>
<organism evidence="2 3">
    <name type="scientific">Deinococcus arcticus</name>
    <dbReference type="NCBI Taxonomy" id="2136176"/>
    <lineage>
        <taxon>Bacteria</taxon>
        <taxon>Thermotogati</taxon>
        <taxon>Deinococcota</taxon>
        <taxon>Deinococci</taxon>
        <taxon>Deinococcales</taxon>
        <taxon>Deinococcaceae</taxon>
        <taxon>Deinococcus</taxon>
    </lineage>
</organism>
<reference evidence="2 3" key="1">
    <citation type="submission" date="2018-03" db="EMBL/GenBank/DDBJ databases">
        <title>Draft genome of Deinococcus sp. OD32.</title>
        <authorList>
            <person name="Wang X.-P."/>
            <person name="Du Z.-J."/>
        </authorList>
    </citation>
    <scope>NUCLEOTIDE SEQUENCE [LARGE SCALE GENOMIC DNA]</scope>
    <source>
        <strain evidence="2 3">OD32</strain>
    </source>
</reference>
<dbReference type="Proteomes" id="UP000240317">
    <property type="component" value="Unassembled WGS sequence"/>
</dbReference>
<dbReference type="PANTHER" id="PTHR43032">
    <property type="entry name" value="PROTEIN-METHIONINE-SULFOXIDE REDUCTASE"/>
    <property type="match status" value="1"/>
</dbReference>
<feature type="domain" description="Oxidoreductase molybdopterin-binding" evidence="1">
    <location>
        <begin position="36"/>
        <end position="167"/>
    </location>
</feature>
<keyword evidence="3" id="KW-1185">Reference proteome</keyword>
<dbReference type="PANTHER" id="PTHR43032:SF4">
    <property type="entry name" value="OXIDOREDUCTASE MOLYBDOPTERIN-BINDING DOMAIN-CONTAINING PROTEIN"/>
    <property type="match status" value="1"/>
</dbReference>
<dbReference type="Gene3D" id="3.90.420.10">
    <property type="entry name" value="Oxidoreductase, molybdopterin-binding domain"/>
    <property type="match status" value="1"/>
</dbReference>
<dbReference type="EMBL" id="PYSV01000007">
    <property type="protein sequence ID" value="PTA68118.1"/>
    <property type="molecule type" value="Genomic_DNA"/>
</dbReference>
<protein>
    <submittedName>
        <fullName evidence="2">Molybdopterin-binding oxidoreductase</fullName>
    </submittedName>
</protein>
<accession>A0A2T3W892</accession>
<gene>
    <name evidence="2" type="ORF">C8263_08560</name>
</gene>